<protein>
    <submittedName>
        <fullName evidence="2">Uncharacterized protein</fullName>
    </submittedName>
</protein>
<reference evidence="2" key="1">
    <citation type="submission" date="2018-05" db="EMBL/GenBank/DDBJ databases">
        <authorList>
            <person name="Lanie J.A."/>
            <person name="Ng W.-L."/>
            <person name="Kazmierczak K.M."/>
            <person name="Andrzejewski T.M."/>
            <person name="Davidsen T.M."/>
            <person name="Wayne K.J."/>
            <person name="Tettelin H."/>
            <person name="Glass J.I."/>
            <person name="Rusch D."/>
            <person name="Podicherti R."/>
            <person name="Tsui H.-C.T."/>
            <person name="Winkler M.E."/>
        </authorList>
    </citation>
    <scope>NUCLEOTIDE SEQUENCE</scope>
</reference>
<accession>A0A381WZ88</accession>
<gene>
    <name evidence="2" type="ORF">METZ01_LOCUS110425</name>
</gene>
<evidence type="ECO:0000256" key="1">
    <source>
        <dbReference type="SAM" id="Coils"/>
    </source>
</evidence>
<evidence type="ECO:0000313" key="2">
    <source>
        <dbReference type="EMBL" id="SVA57571.1"/>
    </source>
</evidence>
<sequence length="74" mass="8519">VPEGELSYHAADVEVKQVVAQIMQMDRESNEHLLREMDTLKAEADSQSQARTNIRRVRGAYTKRLSPVNWEAYT</sequence>
<feature type="coiled-coil region" evidence="1">
    <location>
        <begin position="23"/>
        <end position="50"/>
    </location>
</feature>
<dbReference type="AlphaFoldDB" id="A0A381WZ88"/>
<name>A0A381WZ88_9ZZZZ</name>
<keyword evidence="1" id="KW-0175">Coiled coil</keyword>
<dbReference type="EMBL" id="UINC01013300">
    <property type="protein sequence ID" value="SVA57571.1"/>
    <property type="molecule type" value="Genomic_DNA"/>
</dbReference>
<organism evidence="2">
    <name type="scientific">marine metagenome</name>
    <dbReference type="NCBI Taxonomy" id="408172"/>
    <lineage>
        <taxon>unclassified sequences</taxon>
        <taxon>metagenomes</taxon>
        <taxon>ecological metagenomes</taxon>
    </lineage>
</organism>
<feature type="non-terminal residue" evidence="2">
    <location>
        <position position="1"/>
    </location>
</feature>
<proteinExistence type="predicted"/>